<comment type="caution">
    <text evidence="1">The sequence shown here is derived from an EMBL/GenBank/DDBJ whole genome shotgun (WGS) entry which is preliminary data.</text>
</comment>
<sequence length="69" mass="7650">MNQILQNSQLVAQHIQLSRHINAMLGSEQHGKPRLYMGLLIKQLADGNIEAGRKFCASARHGNGFIPKV</sequence>
<dbReference type="AlphaFoldDB" id="A0A1B5L422"/>
<gene>
    <name evidence="1" type="ORF">UVI_02037230</name>
</gene>
<dbReference type="Proteomes" id="UP000054053">
    <property type="component" value="Unassembled WGS sequence"/>
</dbReference>
<dbReference type="EMBL" id="BBTG02000019">
    <property type="protein sequence ID" value="GAO18244.1"/>
    <property type="molecule type" value="Genomic_DNA"/>
</dbReference>
<organism evidence="1 2">
    <name type="scientific">Ustilaginoidea virens</name>
    <name type="common">Rice false smut fungus</name>
    <name type="synonym">Villosiclava virens</name>
    <dbReference type="NCBI Taxonomy" id="1159556"/>
    <lineage>
        <taxon>Eukaryota</taxon>
        <taxon>Fungi</taxon>
        <taxon>Dikarya</taxon>
        <taxon>Ascomycota</taxon>
        <taxon>Pezizomycotina</taxon>
        <taxon>Sordariomycetes</taxon>
        <taxon>Hypocreomycetidae</taxon>
        <taxon>Hypocreales</taxon>
        <taxon>Clavicipitaceae</taxon>
        <taxon>Ustilaginoidea</taxon>
    </lineage>
</organism>
<accession>A0A1B5L422</accession>
<proteinExistence type="predicted"/>
<protein>
    <submittedName>
        <fullName evidence="1">Uncharacterized protein</fullName>
    </submittedName>
</protein>
<reference evidence="2" key="1">
    <citation type="journal article" date="2016" name="Genome Announc.">
        <title>Genome sequence of Ustilaginoidea virens IPU010, a rice pathogenic fungus causing false smut.</title>
        <authorList>
            <person name="Kumagai T."/>
            <person name="Ishii T."/>
            <person name="Terai G."/>
            <person name="Umemura M."/>
            <person name="Machida M."/>
            <person name="Asai K."/>
        </authorList>
    </citation>
    <scope>NUCLEOTIDE SEQUENCE [LARGE SCALE GENOMIC DNA]</scope>
    <source>
        <strain evidence="2">IPU010</strain>
    </source>
</reference>
<evidence type="ECO:0000313" key="2">
    <source>
        <dbReference type="Proteomes" id="UP000054053"/>
    </source>
</evidence>
<evidence type="ECO:0000313" key="1">
    <source>
        <dbReference type="EMBL" id="GAO18244.1"/>
    </source>
</evidence>
<name>A0A1B5L422_USTVR</name>